<reference evidence="2" key="4">
    <citation type="submission" date="2019-03" db="UniProtKB">
        <authorList>
            <consortium name="EnsemblPlants"/>
        </authorList>
    </citation>
    <scope>IDENTIFICATION</scope>
</reference>
<dbReference type="EnsemblPlants" id="AET5Gv20275600.3">
    <property type="protein sequence ID" value="AET5Gv20275600.3"/>
    <property type="gene ID" value="AET5Gv20275600"/>
</dbReference>
<reference evidence="2" key="3">
    <citation type="journal article" date="2017" name="Nature">
        <title>Genome sequence of the progenitor of the wheat D genome Aegilops tauschii.</title>
        <authorList>
            <person name="Luo M.C."/>
            <person name="Gu Y.Q."/>
            <person name="Puiu D."/>
            <person name="Wang H."/>
            <person name="Twardziok S.O."/>
            <person name="Deal K.R."/>
            <person name="Huo N."/>
            <person name="Zhu T."/>
            <person name="Wang L."/>
            <person name="Wang Y."/>
            <person name="McGuire P.E."/>
            <person name="Liu S."/>
            <person name="Long H."/>
            <person name="Ramasamy R.K."/>
            <person name="Rodriguez J.C."/>
            <person name="Van S.L."/>
            <person name="Yuan L."/>
            <person name="Wang Z."/>
            <person name="Xia Z."/>
            <person name="Xiao L."/>
            <person name="Anderson O.D."/>
            <person name="Ouyang S."/>
            <person name="Liang Y."/>
            <person name="Zimin A.V."/>
            <person name="Pertea G."/>
            <person name="Qi P."/>
            <person name="Bennetzen J.L."/>
            <person name="Dai X."/>
            <person name="Dawson M.W."/>
            <person name="Muller H.G."/>
            <person name="Kugler K."/>
            <person name="Rivarola-Duarte L."/>
            <person name="Spannagl M."/>
            <person name="Mayer K.F.X."/>
            <person name="Lu F.H."/>
            <person name="Bevan M.W."/>
            <person name="Leroy P."/>
            <person name="Li P."/>
            <person name="You F.M."/>
            <person name="Sun Q."/>
            <person name="Liu Z."/>
            <person name="Lyons E."/>
            <person name="Wicker T."/>
            <person name="Salzberg S.L."/>
            <person name="Devos K.M."/>
            <person name="Dvorak J."/>
        </authorList>
    </citation>
    <scope>NUCLEOTIDE SEQUENCE [LARGE SCALE GENOMIC DNA]</scope>
    <source>
        <strain evidence="2">cv. AL8/78</strain>
    </source>
</reference>
<reference evidence="2" key="5">
    <citation type="journal article" date="2021" name="G3 (Bethesda)">
        <title>Aegilops tauschii genome assembly Aet v5.0 features greater sequence contiguity and improved annotation.</title>
        <authorList>
            <person name="Wang L."/>
            <person name="Zhu T."/>
            <person name="Rodriguez J.C."/>
            <person name="Deal K.R."/>
            <person name="Dubcovsky J."/>
            <person name="McGuire P.E."/>
            <person name="Lux T."/>
            <person name="Spannagl M."/>
            <person name="Mayer K.F.X."/>
            <person name="Baldrich P."/>
            <person name="Meyers B.C."/>
            <person name="Huo N."/>
            <person name="Gu Y.Q."/>
            <person name="Zhou H."/>
            <person name="Devos K.M."/>
            <person name="Bennetzen J.L."/>
            <person name="Unver T."/>
            <person name="Budak H."/>
            <person name="Gulick P.J."/>
            <person name="Galiba G."/>
            <person name="Kalapos B."/>
            <person name="Nelson D.R."/>
            <person name="Li P."/>
            <person name="You F.M."/>
            <person name="Luo M.C."/>
            <person name="Dvorak J."/>
        </authorList>
    </citation>
    <scope>NUCLEOTIDE SEQUENCE [LARGE SCALE GENOMIC DNA]</scope>
    <source>
        <strain evidence="2">cv. AL8/78</strain>
    </source>
</reference>
<feature type="region of interest" description="Disordered" evidence="1">
    <location>
        <begin position="43"/>
        <end position="63"/>
    </location>
</feature>
<evidence type="ECO:0000313" key="2">
    <source>
        <dbReference type="EnsemblPlants" id="AET5Gv20275600.3"/>
    </source>
</evidence>
<feature type="region of interest" description="Disordered" evidence="1">
    <location>
        <begin position="1"/>
        <end position="26"/>
    </location>
</feature>
<accession>A0A453K3Q8</accession>
<organism evidence="2 3">
    <name type="scientific">Aegilops tauschii subsp. strangulata</name>
    <name type="common">Goatgrass</name>
    <dbReference type="NCBI Taxonomy" id="200361"/>
    <lineage>
        <taxon>Eukaryota</taxon>
        <taxon>Viridiplantae</taxon>
        <taxon>Streptophyta</taxon>
        <taxon>Embryophyta</taxon>
        <taxon>Tracheophyta</taxon>
        <taxon>Spermatophyta</taxon>
        <taxon>Magnoliopsida</taxon>
        <taxon>Liliopsida</taxon>
        <taxon>Poales</taxon>
        <taxon>Poaceae</taxon>
        <taxon>BOP clade</taxon>
        <taxon>Pooideae</taxon>
        <taxon>Triticodae</taxon>
        <taxon>Triticeae</taxon>
        <taxon>Triticinae</taxon>
        <taxon>Aegilops</taxon>
    </lineage>
</organism>
<dbReference type="Gramene" id="AET5Gv20275600.3">
    <property type="protein sequence ID" value="AET5Gv20275600.3"/>
    <property type="gene ID" value="AET5Gv20275600"/>
</dbReference>
<evidence type="ECO:0000313" key="3">
    <source>
        <dbReference type="Proteomes" id="UP000015105"/>
    </source>
</evidence>
<evidence type="ECO:0000256" key="1">
    <source>
        <dbReference type="SAM" id="MobiDB-lite"/>
    </source>
</evidence>
<protein>
    <submittedName>
        <fullName evidence="2">Uncharacterized protein</fullName>
    </submittedName>
</protein>
<dbReference type="Proteomes" id="UP000015105">
    <property type="component" value="Chromosome 5D"/>
</dbReference>
<reference evidence="3" key="1">
    <citation type="journal article" date="2014" name="Science">
        <title>Ancient hybridizations among the ancestral genomes of bread wheat.</title>
        <authorList>
            <consortium name="International Wheat Genome Sequencing Consortium,"/>
            <person name="Marcussen T."/>
            <person name="Sandve S.R."/>
            <person name="Heier L."/>
            <person name="Spannagl M."/>
            <person name="Pfeifer M."/>
            <person name="Jakobsen K.S."/>
            <person name="Wulff B.B."/>
            <person name="Steuernagel B."/>
            <person name="Mayer K.F."/>
            <person name="Olsen O.A."/>
        </authorList>
    </citation>
    <scope>NUCLEOTIDE SEQUENCE [LARGE SCALE GENOMIC DNA]</scope>
    <source>
        <strain evidence="3">cv. AL8/78</strain>
    </source>
</reference>
<name>A0A453K3Q8_AEGTS</name>
<dbReference type="AlphaFoldDB" id="A0A453K3Q8"/>
<feature type="compositionally biased region" description="Basic residues" evidence="1">
    <location>
        <begin position="53"/>
        <end position="63"/>
    </location>
</feature>
<proteinExistence type="predicted"/>
<reference evidence="3" key="2">
    <citation type="journal article" date="2017" name="Nat. Plants">
        <title>The Aegilops tauschii genome reveals multiple impacts of transposons.</title>
        <authorList>
            <person name="Zhao G."/>
            <person name="Zou C."/>
            <person name="Li K."/>
            <person name="Wang K."/>
            <person name="Li T."/>
            <person name="Gao L."/>
            <person name="Zhang X."/>
            <person name="Wang H."/>
            <person name="Yang Z."/>
            <person name="Liu X."/>
            <person name="Jiang W."/>
            <person name="Mao L."/>
            <person name="Kong X."/>
            <person name="Jiao Y."/>
            <person name="Jia J."/>
        </authorList>
    </citation>
    <scope>NUCLEOTIDE SEQUENCE [LARGE SCALE GENOMIC DNA]</scope>
    <source>
        <strain evidence="3">cv. AL8/78</strain>
    </source>
</reference>
<sequence>NPSRTHLHSKPTNSPPSLPSPAVTTPLKPARVVLGAYPSVPVDWSTNTGAKSGGRRSRAVLYS</sequence>
<keyword evidence="3" id="KW-1185">Reference proteome</keyword>